<dbReference type="EC" id="2.1.1.266" evidence="1"/>
<comment type="catalytic activity">
    <reaction evidence="1">
        <text>adenosine(2030) in 23S rRNA + S-adenosyl-L-methionine = N(6)-methyladenosine(2030) in 23S rRNA + S-adenosyl-L-homocysteine + H(+)</text>
        <dbReference type="Rhea" id="RHEA:43736"/>
        <dbReference type="Rhea" id="RHEA-COMP:10668"/>
        <dbReference type="Rhea" id="RHEA-COMP:10669"/>
        <dbReference type="ChEBI" id="CHEBI:15378"/>
        <dbReference type="ChEBI" id="CHEBI:57856"/>
        <dbReference type="ChEBI" id="CHEBI:59789"/>
        <dbReference type="ChEBI" id="CHEBI:74411"/>
        <dbReference type="ChEBI" id="CHEBI:74449"/>
        <dbReference type="EC" id="2.1.1.266"/>
    </reaction>
</comment>
<dbReference type="EMBL" id="JBHSDY010000010">
    <property type="protein sequence ID" value="MFC4299463.1"/>
    <property type="molecule type" value="Genomic_DNA"/>
</dbReference>
<comment type="similarity">
    <text evidence="1">Belongs to the RlmJ family.</text>
</comment>
<feature type="region of interest" description="Disordered" evidence="2">
    <location>
        <begin position="274"/>
        <end position="327"/>
    </location>
</feature>
<evidence type="ECO:0000313" key="4">
    <source>
        <dbReference type="Proteomes" id="UP001595756"/>
    </source>
</evidence>
<dbReference type="Pfam" id="PF04378">
    <property type="entry name" value="RsmJ"/>
    <property type="match status" value="1"/>
</dbReference>
<sequence>MFSYRHAFHAGNHADVLKHAILVQILDYFNHKDAPYWVIDTHAGAGMYALDGEWAGQSGEVIDGLDRLLGAPQPPELITRYLRAIQDFNPDGVANRYPGSPALTLHALRAQDKLRLFELHPTEIEVLETTLRHLGTSRRQVAIAREDGFTGMKRLLPPPTRRGLVLIDPAYEDKQDYRHTLQAVRDGLERFASGCFAVWYPLVQRVQAHEMARAFERLPVEWVHATLTVRKPSADGLGLHGSGMFIVNPPWTLHEELRAALPWLTKTLAQDEHARHTLTSSAQSAVSAGASAASPVKAAPQSRRPADGRTAPRAGRAPAQKRSPSRK</sequence>
<dbReference type="InterPro" id="IPR007473">
    <property type="entry name" value="RlmJ"/>
</dbReference>
<dbReference type="PANTHER" id="PTHR37426">
    <property type="entry name" value="RIBOSOMAL RNA LARGE SUBUNIT METHYLTRANSFERASE J"/>
    <property type="match status" value="1"/>
</dbReference>
<dbReference type="Gene3D" id="3.40.50.150">
    <property type="entry name" value="Vaccinia Virus protein VP39"/>
    <property type="match status" value="1"/>
</dbReference>
<dbReference type="HAMAP" id="MF_00934">
    <property type="entry name" value="23SrRNA_methyltr_J"/>
    <property type="match status" value="1"/>
</dbReference>
<keyword evidence="1 3" id="KW-0489">Methyltransferase</keyword>
<proteinExistence type="inferred from homology"/>
<keyword evidence="1" id="KW-0949">S-adenosyl-L-methionine</keyword>
<feature type="binding site" evidence="1">
    <location>
        <position position="168"/>
    </location>
    <ligand>
        <name>S-adenosyl-L-methionine</name>
        <dbReference type="ChEBI" id="CHEBI:59789"/>
    </ligand>
</feature>
<keyword evidence="1" id="KW-0698">rRNA processing</keyword>
<dbReference type="SUPFAM" id="SSF53335">
    <property type="entry name" value="S-adenosyl-L-methionine-dependent methyltransferases"/>
    <property type="match status" value="1"/>
</dbReference>
<organism evidence="3 4">
    <name type="scientific">Castellaniella hirudinis</name>
    <dbReference type="NCBI Taxonomy" id="1144617"/>
    <lineage>
        <taxon>Bacteria</taxon>
        <taxon>Pseudomonadati</taxon>
        <taxon>Pseudomonadota</taxon>
        <taxon>Betaproteobacteria</taxon>
        <taxon>Burkholderiales</taxon>
        <taxon>Alcaligenaceae</taxon>
        <taxon>Castellaniella</taxon>
    </lineage>
</organism>
<protein>
    <recommendedName>
        <fullName evidence="1">Ribosomal RNA large subunit methyltransferase J</fullName>
        <ecNumber evidence="1">2.1.1.266</ecNumber>
    </recommendedName>
    <alternativeName>
        <fullName evidence="1">23S rRNA (adenine(2030)-N6)-methyltransferase</fullName>
    </alternativeName>
    <alternativeName>
        <fullName evidence="1">23S rRNA m6A2030 methyltransferase</fullName>
    </alternativeName>
</protein>
<comment type="subunit">
    <text evidence="1">Monomer.</text>
</comment>
<evidence type="ECO:0000313" key="3">
    <source>
        <dbReference type="EMBL" id="MFC4299463.1"/>
    </source>
</evidence>
<keyword evidence="1" id="KW-0694">RNA-binding</keyword>
<accession>A0ABV8S1D9</accession>
<feature type="binding site" evidence="1">
    <location>
        <position position="19"/>
    </location>
    <ligand>
        <name>S-adenosyl-L-methionine</name>
        <dbReference type="ChEBI" id="CHEBI:59789"/>
    </ligand>
</feature>
<feature type="compositionally biased region" description="Low complexity" evidence="2">
    <location>
        <begin position="280"/>
        <end position="318"/>
    </location>
</feature>
<reference evidence="4" key="1">
    <citation type="journal article" date="2019" name="Int. J. Syst. Evol. Microbiol.">
        <title>The Global Catalogue of Microorganisms (GCM) 10K type strain sequencing project: providing services to taxonomists for standard genome sequencing and annotation.</title>
        <authorList>
            <consortium name="The Broad Institute Genomics Platform"/>
            <consortium name="The Broad Institute Genome Sequencing Center for Infectious Disease"/>
            <person name="Wu L."/>
            <person name="Ma J."/>
        </authorList>
    </citation>
    <scope>NUCLEOTIDE SEQUENCE [LARGE SCALE GENOMIC DNA]</scope>
    <source>
        <strain evidence="4">CGMCC 1.19029</strain>
    </source>
</reference>
<dbReference type="PANTHER" id="PTHR37426:SF1">
    <property type="entry name" value="RIBOSOMAL RNA LARGE SUBUNIT METHYLTRANSFERASE J"/>
    <property type="match status" value="1"/>
</dbReference>
<dbReference type="RefSeq" id="WP_376813994.1">
    <property type="nucleotide sequence ID" value="NZ_JBHSDY010000010.1"/>
</dbReference>
<dbReference type="GO" id="GO:0036307">
    <property type="term" value="F:23S rRNA (adenine(2030)-N(6))-methyltransferase activity"/>
    <property type="evidence" value="ECO:0007669"/>
    <property type="project" value="UniProtKB-EC"/>
</dbReference>
<comment type="function">
    <text evidence="1">Specifically methylates the adenine in position 2030 of 23S rRNA.</text>
</comment>
<dbReference type="InterPro" id="IPR029063">
    <property type="entry name" value="SAM-dependent_MTases_sf"/>
</dbReference>
<feature type="site" description="Interaction with substrate rRNA" evidence="1">
    <location>
        <position position="4"/>
    </location>
</feature>
<feature type="binding site" evidence="1">
    <location>
        <position position="100"/>
    </location>
    <ligand>
        <name>S-adenosyl-L-methionine</name>
        <dbReference type="ChEBI" id="CHEBI:59789"/>
    </ligand>
</feature>
<keyword evidence="1 3" id="KW-0808">Transferase</keyword>
<feature type="binding site" evidence="1">
    <location>
        <position position="118"/>
    </location>
    <ligand>
        <name>S-adenosyl-L-methionine</name>
        <dbReference type="ChEBI" id="CHEBI:59789"/>
    </ligand>
</feature>
<evidence type="ECO:0000256" key="2">
    <source>
        <dbReference type="SAM" id="MobiDB-lite"/>
    </source>
</evidence>
<name>A0ABV8S1D9_9BURK</name>
<dbReference type="Proteomes" id="UP001595756">
    <property type="component" value="Unassembled WGS sequence"/>
</dbReference>
<feature type="active site" description="Proton acceptor" evidence="1">
    <location>
        <position position="168"/>
    </location>
</feature>
<keyword evidence="4" id="KW-1185">Reference proteome</keyword>
<evidence type="ECO:0000256" key="1">
    <source>
        <dbReference type="HAMAP-Rule" id="MF_00934"/>
    </source>
</evidence>
<feature type="binding site" evidence="1">
    <location>
        <begin position="147"/>
        <end position="148"/>
    </location>
    <ligand>
        <name>S-adenosyl-L-methionine</name>
        <dbReference type="ChEBI" id="CHEBI:59789"/>
    </ligand>
</feature>
<feature type="binding site" evidence="1">
    <location>
        <position position="42"/>
    </location>
    <ligand>
        <name>S-adenosyl-L-methionine</name>
        <dbReference type="ChEBI" id="CHEBI:59789"/>
    </ligand>
</feature>
<comment type="caution">
    <text evidence="3">The sequence shown here is derived from an EMBL/GenBank/DDBJ whole genome shotgun (WGS) entry which is preliminary data.</text>
</comment>
<gene>
    <name evidence="1" type="primary">rlmJ</name>
    <name evidence="3" type="ORF">ACFO0J_15575</name>
</gene>